<dbReference type="GO" id="GO:0006637">
    <property type="term" value="P:acyl-CoA metabolic process"/>
    <property type="evidence" value="ECO:0007669"/>
    <property type="project" value="InterPro"/>
</dbReference>
<dbReference type="InterPro" id="IPR003703">
    <property type="entry name" value="Acyl_CoA_thio"/>
</dbReference>
<dbReference type="InterPro" id="IPR025652">
    <property type="entry name" value="TesB_C"/>
</dbReference>
<dbReference type="PANTHER" id="PTHR11066:SF34">
    <property type="entry name" value="ACYL-COENZYME A THIOESTERASE 8"/>
    <property type="match status" value="1"/>
</dbReference>
<dbReference type="PANTHER" id="PTHR11066">
    <property type="entry name" value="ACYL-COA THIOESTERASE"/>
    <property type="match status" value="1"/>
</dbReference>
<dbReference type="Pfam" id="PF13622">
    <property type="entry name" value="4HBT_3"/>
    <property type="match status" value="1"/>
</dbReference>
<keyword evidence="2" id="KW-0378">Hydrolase</keyword>
<dbReference type="GO" id="GO:0009062">
    <property type="term" value="P:fatty acid catabolic process"/>
    <property type="evidence" value="ECO:0007669"/>
    <property type="project" value="TreeGrafter"/>
</dbReference>
<dbReference type="InterPro" id="IPR049449">
    <property type="entry name" value="TesB_ACOT8-like_N"/>
</dbReference>
<evidence type="ECO:0000256" key="2">
    <source>
        <dbReference type="ARBA" id="ARBA00022801"/>
    </source>
</evidence>
<evidence type="ECO:0000259" key="3">
    <source>
        <dbReference type="Pfam" id="PF02551"/>
    </source>
</evidence>
<keyword evidence="6" id="KW-1185">Reference proteome</keyword>
<evidence type="ECO:0000256" key="1">
    <source>
        <dbReference type="ARBA" id="ARBA00006538"/>
    </source>
</evidence>
<dbReference type="EMBL" id="KV454015">
    <property type="protein sequence ID" value="ODV94866.1"/>
    <property type="molecule type" value="Genomic_DNA"/>
</dbReference>
<evidence type="ECO:0000313" key="5">
    <source>
        <dbReference type="EMBL" id="ODV94866.1"/>
    </source>
</evidence>
<feature type="domain" description="Acyl-CoA thioesterase-like N-terminal HotDog" evidence="4">
    <location>
        <begin position="35"/>
        <end position="111"/>
    </location>
</feature>
<dbReference type="InterPro" id="IPR029069">
    <property type="entry name" value="HotDog_dom_sf"/>
</dbReference>
<dbReference type="Proteomes" id="UP000094236">
    <property type="component" value="Unassembled WGS sequence"/>
</dbReference>
<reference evidence="6" key="1">
    <citation type="submission" date="2016-05" db="EMBL/GenBank/DDBJ databases">
        <title>Comparative genomics of biotechnologically important yeasts.</title>
        <authorList>
            <consortium name="DOE Joint Genome Institute"/>
            <person name="Riley R."/>
            <person name="Haridas S."/>
            <person name="Wolfe K.H."/>
            <person name="Lopes M.R."/>
            <person name="Hittinger C.T."/>
            <person name="Goker M."/>
            <person name="Salamov A."/>
            <person name="Wisecaver J."/>
            <person name="Long T.M."/>
            <person name="Aerts A.L."/>
            <person name="Barry K."/>
            <person name="Choi C."/>
            <person name="Clum A."/>
            <person name="Coughlan A.Y."/>
            <person name="Deshpande S."/>
            <person name="Douglass A.P."/>
            <person name="Hanson S.J."/>
            <person name="Klenk H.-P."/>
            <person name="Labutti K."/>
            <person name="Lapidus A."/>
            <person name="Lindquist E."/>
            <person name="Lipzen A."/>
            <person name="Meier-Kolthoff J.P."/>
            <person name="Ohm R.A."/>
            <person name="Otillar R.P."/>
            <person name="Pangilinan J."/>
            <person name="Peng Y."/>
            <person name="Rokas A."/>
            <person name="Rosa C.A."/>
            <person name="Scheuner C."/>
            <person name="Sibirny A.A."/>
            <person name="Slot J.C."/>
            <person name="Stielow J.B."/>
            <person name="Sun H."/>
            <person name="Kurtzman C.P."/>
            <person name="Blackwell M."/>
            <person name="Grigoriev I.V."/>
            <person name="Jeffries T.W."/>
        </authorList>
    </citation>
    <scope>NUCLEOTIDE SEQUENCE [LARGE SCALE GENOMIC DNA]</scope>
    <source>
        <strain evidence="6">NRRL Y-2460</strain>
    </source>
</reference>
<comment type="similarity">
    <text evidence="1">Belongs to the C/M/P thioester hydrolase family.</text>
</comment>
<dbReference type="InterPro" id="IPR042171">
    <property type="entry name" value="Acyl-CoA_hotdog"/>
</dbReference>
<dbReference type="GO" id="GO:0005782">
    <property type="term" value="C:peroxisomal matrix"/>
    <property type="evidence" value="ECO:0007669"/>
    <property type="project" value="TreeGrafter"/>
</dbReference>
<gene>
    <name evidence="5" type="ORF">PACTADRAFT_76467</name>
</gene>
<dbReference type="CDD" id="cd03444">
    <property type="entry name" value="Thioesterase_II_repeat1"/>
    <property type="match status" value="1"/>
</dbReference>
<dbReference type="SUPFAM" id="SSF54637">
    <property type="entry name" value="Thioesterase/thiol ester dehydrase-isomerase"/>
    <property type="match status" value="2"/>
</dbReference>
<dbReference type="OrthoDB" id="68328at2759"/>
<dbReference type="GO" id="GO:0047617">
    <property type="term" value="F:fatty acyl-CoA hydrolase activity"/>
    <property type="evidence" value="ECO:0007669"/>
    <property type="project" value="InterPro"/>
</dbReference>
<accession>A0A1E4TSZ9</accession>
<name>A0A1E4TSZ9_PACTA</name>
<organism evidence="5 6">
    <name type="scientific">Pachysolen tannophilus NRRL Y-2460</name>
    <dbReference type="NCBI Taxonomy" id="669874"/>
    <lineage>
        <taxon>Eukaryota</taxon>
        <taxon>Fungi</taxon>
        <taxon>Dikarya</taxon>
        <taxon>Ascomycota</taxon>
        <taxon>Saccharomycotina</taxon>
        <taxon>Pichiomycetes</taxon>
        <taxon>Pachysolenaceae</taxon>
        <taxon>Pachysolen</taxon>
    </lineage>
</organism>
<dbReference type="AlphaFoldDB" id="A0A1E4TSZ9"/>
<proteinExistence type="inferred from homology"/>
<dbReference type="STRING" id="669874.A0A1E4TSZ9"/>
<dbReference type="Pfam" id="PF02551">
    <property type="entry name" value="Acyl_CoA_thio"/>
    <property type="match status" value="1"/>
</dbReference>
<evidence type="ECO:0000313" key="6">
    <source>
        <dbReference type="Proteomes" id="UP000094236"/>
    </source>
</evidence>
<feature type="domain" description="Acyl-CoA thioesterase 2 C-terminal" evidence="3">
    <location>
        <begin position="219"/>
        <end position="319"/>
    </location>
</feature>
<protein>
    <recommendedName>
        <fullName evidence="7">Acyl-CoA thioesterase II</fullName>
    </recommendedName>
</protein>
<dbReference type="CDD" id="cd03445">
    <property type="entry name" value="Thioesterase_II_repeat2"/>
    <property type="match status" value="1"/>
</dbReference>
<evidence type="ECO:0000259" key="4">
    <source>
        <dbReference type="Pfam" id="PF13622"/>
    </source>
</evidence>
<evidence type="ECO:0008006" key="7">
    <source>
        <dbReference type="Google" id="ProtNLM"/>
    </source>
</evidence>
<sequence>MTKESAIESYLSLKEVSKDVFENSHPFKVPFGNHGIFGGCFISQSLHAATLTVDAKFRPYSIHCNFLVAGDPTLSLRYRVERLRDGKNYSHREVKVYQEGKLTFICTVSFQSRKLEGSAADLGPQLRHQKDAPIIGKDVLAPEAMIDAREAFLKWYAIILNKLKLENMPSGEEILSQVSPNACEWRLPEDYMDYGKIPEAEKAAFLSDNPPNPANKTFRHWFRARPTIKDPRFHEIALAYGSDMFLLSVTNRAFLRHFASAKFSVSLDHTIYFHEEFKADEWMCFCVRNTRTGDNRSLVTADVFTREGKIAATVVQEGLVVIDRKRKSKL</sequence>
<dbReference type="Gene3D" id="2.40.160.210">
    <property type="entry name" value="Acyl-CoA thioesterase, double hotdog domain"/>
    <property type="match status" value="1"/>
</dbReference>